<accession>A0A9D1Z785</accession>
<organism evidence="2 3">
    <name type="scientific">Candidatus Borkfalkia excrementavium</name>
    <dbReference type="NCBI Taxonomy" id="2838505"/>
    <lineage>
        <taxon>Bacteria</taxon>
        <taxon>Bacillati</taxon>
        <taxon>Bacillota</taxon>
        <taxon>Clostridia</taxon>
        <taxon>Christensenellales</taxon>
        <taxon>Christensenellaceae</taxon>
        <taxon>Candidatus Borkfalkia</taxon>
    </lineage>
</organism>
<evidence type="ECO:0000256" key="1">
    <source>
        <dbReference type="SAM" id="SignalP"/>
    </source>
</evidence>
<evidence type="ECO:0000313" key="3">
    <source>
        <dbReference type="Proteomes" id="UP000824135"/>
    </source>
</evidence>
<feature type="signal peptide" evidence="1">
    <location>
        <begin position="1"/>
        <end position="25"/>
    </location>
</feature>
<proteinExistence type="predicted"/>
<name>A0A9D1Z785_9FIRM</name>
<reference evidence="2" key="2">
    <citation type="submission" date="2021-04" db="EMBL/GenBank/DDBJ databases">
        <authorList>
            <person name="Gilroy R."/>
        </authorList>
    </citation>
    <scope>NUCLEOTIDE SEQUENCE</scope>
    <source>
        <strain evidence="2">CHK199-9574</strain>
    </source>
</reference>
<evidence type="ECO:0008006" key="4">
    <source>
        <dbReference type="Google" id="ProtNLM"/>
    </source>
</evidence>
<dbReference type="AlphaFoldDB" id="A0A9D1Z785"/>
<dbReference type="Proteomes" id="UP000824135">
    <property type="component" value="Unassembled WGS sequence"/>
</dbReference>
<keyword evidence="1" id="KW-0732">Signal</keyword>
<reference evidence="2" key="1">
    <citation type="journal article" date="2021" name="PeerJ">
        <title>Extensive microbial diversity within the chicken gut microbiome revealed by metagenomics and culture.</title>
        <authorList>
            <person name="Gilroy R."/>
            <person name="Ravi A."/>
            <person name="Getino M."/>
            <person name="Pursley I."/>
            <person name="Horton D.L."/>
            <person name="Alikhan N.F."/>
            <person name="Baker D."/>
            <person name="Gharbi K."/>
            <person name="Hall N."/>
            <person name="Watson M."/>
            <person name="Adriaenssens E.M."/>
            <person name="Foster-Nyarko E."/>
            <person name="Jarju S."/>
            <person name="Secka A."/>
            <person name="Antonio M."/>
            <person name="Oren A."/>
            <person name="Chaudhuri R.R."/>
            <person name="La Ragione R."/>
            <person name="Hildebrand F."/>
            <person name="Pallen M.J."/>
        </authorList>
    </citation>
    <scope>NUCLEOTIDE SEQUENCE</scope>
    <source>
        <strain evidence="2">CHK199-9574</strain>
    </source>
</reference>
<dbReference type="EMBL" id="DXCO01000024">
    <property type="protein sequence ID" value="HIY78011.1"/>
    <property type="molecule type" value="Genomic_DNA"/>
</dbReference>
<dbReference type="PROSITE" id="PS51257">
    <property type="entry name" value="PROKAR_LIPOPROTEIN"/>
    <property type="match status" value="1"/>
</dbReference>
<evidence type="ECO:0000313" key="2">
    <source>
        <dbReference type="EMBL" id="HIY78011.1"/>
    </source>
</evidence>
<gene>
    <name evidence="2" type="ORF">H9728_03105</name>
</gene>
<protein>
    <recommendedName>
        <fullName evidence="4">PepSY domain-containing protein</fullName>
    </recommendedName>
</protein>
<comment type="caution">
    <text evidence="2">The sequence shown here is derived from an EMBL/GenBank/DDBJ whole genome shotgun (WGS) entry which is preliminary data.</text>
</comment>
<sequence>MKKFSAIFVSILSVILTVVLLGACAQNEDYTALVSEYRSDIYYAEQDGCTIWAGFSEREYPYAADGVVSDKTKIFEIRATMPDNTKTYLISFECGSKKYGGEMSFDSVRQQYTYSESISRPDEEEITFSISEENADTATTIAAKNMKIEGMLSLSSLLNKIMQSQKETIKNYFGDPFNGEINVRLISEKENCYFYVGLIDRNGRYLSFLADAASGEVLAQRES</sequence>
<feature type="chain" id="PRO_5038438880" description="PepSY domain-containing protein" evidence="1">
    <location>
        <begin position="26"/>
        <end position="223"/>
    </location>
</feature>